<feature type="domain" description="HAT C-terminal dimerisation" evidence="7">
    <location>
        <begin position="293"/>
        <end position="365"/>
    </location>
</feature>
<keyword evidence="9" id="KW-1185">Reference proteome</keyword>
<dbReference type="EnsemblMetazoa" id="Aqu2.1.38720_001">
    <property type="protein sequence ID" value="Aqu2.1.38720_001"/>
    <property type="gene ID" value="Aqu2.1.38720"/>
</dbReference>
<gene>
    <name evidence="8" type="primary">105316827</name>
</gene>
<evidence type="ECO:0000256" key="2">
    <source>
        <dbReference type="ARBA" id="ARBA00022723"/>
    </source>
</evidence>
<evidence type="ECO:0000313" key="8">
    <source>
        <dbReference type="EnsemblMetazoa" id="Aqu2.1.38720_001"/>
    </source>
</evidence>
<name>A0A1X7VEI7_AMPQE</name>
<feature type="compositionally biased region" description="Acidic residues" evidence="6">
    <location>
        <begin position="8"/>
        <end position="28"/>
    </location>
</feature>
<dbReference type="InParanoid" id="A0A1X7VEI7"/>
<dbReference type="InterPro" id="IPR012337">
    <property type="entry name" value="RNaseH-like_sf"/>
</dbReference>
<dbReference type="Pfam" id="PF05699">
    <property type="entry name" value="Dimer_Tnp_hAT"/>
    <property type="match status" value="1"/>
</dbReference>
<dbReference type="OMA" id="PCPTEND"/>
<feature type="region of interest" description="Disordered" evidence="6">
    <location>
        <begin position="1"/>
        <end position="28"/>
    </location>
</feature>
<dbReference type="GO" id="GO:0046983">
    <property type="term" value="F:protein dimerization activity"/>
    <property type="evidence" value="ECO:0007669"/>
    <property type="project" value="InterPro"/>
</dbReference>
<dbReference type="AlphaFoldDB" id="A0A1X7VEI7"/>
<reference evidence="9" key="1">
    <citation type="journal article" date="2010" name="Nature">
        <title>The Amphimedon queenslandica genome and the evolution of animal complexity.</title>
        <authorList>
            <person name="Srivastava M."/>
            <person name="Simakov O."/>
            <person name="Chapman J."/>
            <person name="Fahey B."/>
            <person name="Gauthier M.E."/>
            <person name="Mitros T."/>
            <person name="Richards G.S."/>
            <person name="Conaco C."/>
            <person name="Dacre M."/>
            <person name="Hellsten U."/>
            <person name="Larroux C."/>
            <person name="Putnam N.H."/>
            <person name="Stanke M."/>
            <person name="Adamska M."/>
            <person name="Darling A."/>
            <person name="Degnan S.M."/>
            <person name="Oakley T.H."/>
            <person name="Plachetzki D.C."/>
            <person name="Zhai Y."/>
            <person name="Adamski M."/>
            <person name="Calcino A."/>
            <person name="Cummins S.F."/>
            <person name="Goodstein D.M."/>
            <person name="Harris C."/>
            <person name="Jackson D.J."/>
            <person name="Leys S.P."/>
            <person name="Shu S."/>
            <person name="Woodcroft B.J."/>
            <person name="Vervoort M."/>
            <person name="Kosik K.S."/>
            <person name="Manning G."/>
            <person name="Degnan B.M."/>
            <person name="Rokhsar D.S."/>
        </authorList>
    </citation>
    <scope>NUCLEOTIDE SEQUENCE [LARGE SCALE GENOMIC DNA]</scope>
</reference>
<keyword evidence="5" id="KW-0539">Nucleus</keyword>
<comment type="subcellular location">
    <subcellularLocation>
        <location evidence="1">Nucleus</location>
    </subcellularLocation>
</comment>
<reference evidence="8" key="2">
    <citation type="submission" date="2017-05" db="UniProtKB">
        <authorList>
            <consortium name="EnsemblMetazoa"/>
        </authorList>
    </citation>
    <scope>IDENTIFICATION</scope>
</reference>
<proteinExistence type="predicted"/>
<dbReference type="InterPro" id="IPR052035">
    <property type="entry name" value="ZnF_BED_domain_contain"/>
</dbReference>
<organism evidence="8">
    <name type="scientific">Amphimedon queenslandica</name>
    <name type="common">Sponge</name>
    <dbReference type="NCBI Taxonomy" id="400682"/>
    <lineage>
        <taxon>Eukaryota</taxon>
        <taxon>Metazoa</taxon>
        <taxon>Porifera</taxon>
        <taxon>Demospongiae</taxon>
        <taxon>Heteroscleromorpha</taxon>
        <taxon>Haplosclerida</taxon>
        <taxon>Niphatidae</taxon>
        <taxon>Amphimedon</taxon>
    </lineage>
</organism>
<dbReference type="SUPFAM" id="SSF53098">
    <property type="entry name" value="Ribonuclease H-like"/>
    <property type="match status" value="1"/>
</dbReference>
<dbReference type="KEGG" id="aqu:105316827"/>
<dbReference type="InterPro" id="IPR008906">
    <property type="entry name" value="HATC_C_dom"/>
</dbReference>
<protein>
    <recommendedName>
        <fullName evidence="7">HAT C-terminal dimerisation domain-containing protein</fullName>
    </recommendedName>
</protein>
<evidence type="ECO:0000256" key="4">
    <source>
        <dbReference type="ARBA" id="ARBA00022833"/>
    </source>
</evidence>
<evidence type="ECO:0000256" key="6">
    <source>
        <dbReference type="SAM" id="MobiDB-lite"/>
    </source>
</evidence>
<dbReference type="PANTHER" id="PTHR46481:SF10">
    <property type="entry name" value="ZINC FINGER BED DOMAIN-CONTAINING PROTEIN 39"/>
    <property type="match status" value="1"/>
</dbReference>
<dbReference type="PANTHER" id="PTHR46481">
    <property type="entry name" value="ZINC FINGER BED DOMAIN-CONTAINING PROTEIN 4"/>
    <property type="match status" value="1"/>
</dbReference>
<dbReference type="OrthoDB" id="10057873at2759"/>
<dbReference type="GO" id="GO:0005634">
    <property type="term" value="C:nucleus"/>
    <property type="evidence" value="ECO:0007669"/>
    <property type="project" value="UniProtKB-SubCell"/>
</dbReference>
<keyword evidence="3" id="KW-0863">Zinc-finger</keyword>
<accession>A0A1X7VEI7</accession>
<evidence type="ECO:0000313" key="9">
    <source>
        <dbReference type="Proteomes" id="UP000007879"/>
    </source>
</evidence>
<evidence type="ECO:0000259" key="7">
    <source>
        <dbReference type="Pfam" id="PF05699"/>
    </source>
</evidence>
<dbReference type="Proteomes" id="UP000007879">
    <property type="component" value="Unassembled WGS sequence"/>
</dbReference>
<keyword evidence="4" id="KW-0862">Zinc</keyword>
<evidence type="ECO:0000256" key="3">
    <source>
        <dbReference type="ARBA" id="ARBA00022771"/>
    </source>
</evidence>
<dbReference type="EnsemblMetazoa" id="XM_011412049.1">
    <property type="protein sequence ID" value="XP_011410351.1"/>
    <property type="gene ID" value="LOC105316827"/>
</dbReference>
<evidence type="ECO:0000256" key="5">
    <source>
        <dbReference type="ARBA" id="ARBA00023242"/>
    </source>
</evidence>
<dbReference type="GO" id="GO:0008270">
    <property type="term" value="F:zinc ion binding"/>
    <property type="evidence" value="ECO:0007669"/>
    <property type="project" value="UniProtKB-KW"/>
</dbReference>
<evidence type="ECO:0000256" key="1">
    <source>
        <dbReference type="ARBA" id="ARBA00004123"/>
    </source>
</evidence>
<sequence length="366" mass="41509">MKSAFTMELDDEFPCPTENDESDSEDENTAMLSQWTSQPLSHFEGWIGCAAHQLQLVVHDGYKELLNYRRVQAAFKKAKAICTLSRQSSHFRYALQEKRIPTANETRWNSCNHLTLTITTTDKENLQGVVDVLEYFAEGTDILQRENEPTSCRVIPVVDSLENAINSVPRDNTAINALCEALKNSLEKHFRYLLDSAVHQASTALDPRIKLTFTNSHTEGKFFKFYPTTVKDKIKELLPQTDSIAPPTTEAVSTPTTNDIPLDLEAQPQKKKRLLDFSSVVVHGSSTNENDVELQVYFDHPTLDMKPLTFWCERKVTSLSTLALQLHSVPSSSAPVERLFSKAGIVLSQRRTRLKNEQLEQLLFYK</sequence>
<keyword evidence="2" id="KW-0479">Metal-binding</keyword>